<dbReference type="OMA" id="ANIEIVC"/>
<dbReference type="GO" id="GO:0006633">
    <property type="term" value="P:fatty acid biosynthetic process"/>
    <property type="evidence" value="ECO:0007669"/>
    <property type="project" value="TreeGrafter"/>
</dbReference>
<dbReference type="SUPFAM" id="SSF52151">
    <property type="entry name" value="FabD/lysophospholipase-like"/>
    <property type="match status" value="1"/>
</dbReference>
<dbReference type="PANTHER" id="PTHR43775">
    <property type="entry name" value="FATTY ACID SYNTHASE"/>
    <property type="match status" value="1"/>
</dbReference>
<proteinExistence type="predicted"/>
<dbReference type="InterPro" id="IPR001227">
    <property type="entry name" value="Ac_transferase_dom_sf"/>
</dbReference>
<protein>
    <recommendedName>
        <fullName evidence="1">Malonyl-CoA:ACP transacylase (MAT) domain-containing protein</fullName>
    </recommendedName>
</protein>
<dbReference type="InterPro" id="IPR014043">
    <property type="entry name" value="Acyl_transferase_dom"/>
</dbReference>
<dbReference type="EnsemblMetazoa" id="MESCA008372-RA">
    <property type="protein sequence ID" value="MESCA008372-PA"/>
    <property type="gene ID" value="MESCA008372"/>
</dbReference>
<dbReference type="InterPro" id="IPR016035">
    <property type="entry name" value="Acyl_Trfase/lysoPLipase"/>
</dbReference>
<evidence type="ECO:0000259" key="1">
    <source>
        <dbReference type="SMART" id="SM00827"/>
    </source>
</evidence>
<keyword evidence="3" id="KW-1185">Reference proteome</keyword>
<dbReference type="AlphaFoldDB" id="T1GX34"/>
<name>T1GX34_MEGSC</name>
<dbReference type="Proteomes" id="UP000015102">
    <property type="component" value="Unassembled WGS sequence"/>
</dbReference>
<dbReference type="GO" id="GO:0004312">
    <property type="term" value="F:fatty acid synthase activity"/>
    <property type="evidence" value="ECO:0007669"/>
    <property type="project" value="TreeGrafter"/>
</dbReference>
<evidence type="ECO:0000313" key="2">
    <source>
        <dbReference type="EnsemblMetazoa" id="MESCA008372-PA"/>
    </source>
</evidence>
<evidence type="ECO:0000313" key="3">
    <source>
        <dbReference type="Proteomes" id="UP000015102"/>
    </source>
</evidence>
<feature type="domain" description="Malonyl-CoA:ACP transacylase (MAT)" evidence="1">
    <location>
        <begin position="2"/>
        <end position="249"/>
    </location>
</feature>
<dbReference type="STRING" id="36166.T1GX34"/>
<reference evidence="2" key="2">
    <citation type="submission" date="2015-06" db="UniProtKB">
        <authorList>
            <consortium name="EnsemblMetazoa"/>
        </authorList>
    </citation>
    <scope>IDENTIFICATION</scope>
</reference>
<dbReference type="SMART" id="SM00827">
    <property type="entry name" value="PKS_AT"/>
    <property type="match status" value="1"/>
</dbReference>
<dbReference type="PANTHER" id="PTHR43775:SF23">
    <property type="entry name" value="FATTY ACID SYNTHASE 3"/>
    <property type="match status" value="1"/>
</dbReference>
<dbReference type="EMBL" id="CAQQ02130921">
    <property type="status" value="NOT_ANNOTATED_CDS"/>
    <property type="molecule type" value="Genomic_DNA"/>
</dbReference>
<dbReference type="HOGENOM" id="CLU_052885_1_0_1"/>
<dbReference type="Gene3D" id="3.40.366.10">
    <property type="entry name" value="Malonyl-Coenzyme A Acyl Carrier Protein, domain 2"/>
    <property type="match status" value="1"/>
</dbReference>
<organism evidence="2 3">
    <name type="scientific">Megaselia scalaris</name>
    <name type="common">Humpbacked fly</name>
    <name type="synonym">Phora scalaris</name>
    <dbReference type="NCBI Taxonomy" id="36166"/>
    <lineage>
        <taxon>Eukaryota</taxon>
        <taxon>Metazoa</taxon>
        <taxon>Ecdysozoa</taxon>
        <taxon>Arthropoda</taxon>
        <taxon>Hexapoda</taxon>
        <taxon>Insecta</taxon>
        <taxon>Pterygota</taxon>
        <taxon>Neoptera</taxon>
        <taxon>Endopterygota</taxon>
        <taxon>Diptera</taxon>
        <taxon>Brachycera</taxon>
        <taxon>Muscomorpha</taxon>
        <taxon>Platypezoidea</taxon>
        <taxon>Phoridae</taxon>
        <taxon>Megaseliini</taxon>
        <taxon>Megaselia</taxon>
    </lineage>
</organism>
<dbReference type="EMBL" id="CAQQ02130920">
    <property type="status" value="NOT_ANNOTATED_CDS"/>
    <property type="molecule type" value="Genomic_DNA"/>
</dbReference>
<sequence length="286" mass="31909">MATQWNGMGKQLLKVPVFKKTIERCHKVLLGKGLDLMHLLTSDNESIFENNVLNCMVAIGAVQIGMVNILREIGVVPDIMLGISFGEIGTAYADGCLTEEQAILTAYFRGYTVLEKNKVPGYTAIIGLGFEKVEPILPEDCDIAFHGDEDIIIKASNIPLHSRYLKSAAALLSECLKEVIPEPKISSESKIFTGQYYVNNLLNCVYLVETYKLLPKNWVLIGIAPTCLLRHTVTKSFAGSVYSPLSRKEEDDNIKLFKEALKLVSDNGHFVDWTKVNEVFDENNNY</sequence>
<accession>T1GX34</accession>
<dbReference type="InterPro" id="IPR050091">
    <property type="entry name" value="PKS_NRPS_Biosynth_Enz"/>
</dbReference>
<dbReference type="Pfam" id="PF00698">
    <property type="entry name" value="Acyl_transf_1"/>
    <property type="match status" value="1"/>
</dbReference>
<reference evidence="3" key="1">
    <citation type="submission" date="2013-02" db="EMBL/GenBank/DDBJ databases">
        <authorList>
            <person name="Hughes D."/>
        </authorList>
    </citation>
    <scope>NUCLEOTIDE SEQUENCE</scope>
    <source>
        <strain>Durham</strain>
        <strain evidence="3">NC isolate 2 -- Noor lab</strain>
    </source>
</reference>